<dbReference type="CDD" id="cd13128">
    <property type="entry name" value="MATE_Wzx_like"/>
    <property type="match status" value="1"/>
</dbReference>
<feature type="transmembrane region" description="Helical" evidence="6">
    <location>
        <begin position="85"/>
        <end position="106"/>
    </location>
</feature>
<feature type="transmembrane region" description="Helical" evidence="6">
    <location>
        <begin position="12"/>
        <end position="34"/>
    </location>
</feature>
<dbReference type="EMBL" id="CP132968">
    <property type="protein sequence ID" value="WMD17055.1"/>
    <property type="molecule type" value="Genomic_DNA"/>
</dbReference>
<gene>
    <name evidence="7" type="ORF">RBI15_02825</name>
</gene>
<evidence type="ECO:0000313" key="7">
    <source>
        <dbReference type="EMBL" id="WMD17055.1"/>
    </source>
</evidence>
<feature type="transmembrane region" description="Helical" evidence="6">
    <location>
        <begin position="209"/>
        <end position="233"/>
    </location>
</feature>
<evidence type="ECO:0000256" key="6">
    <source>
        <dbReference type="SAM" id="Phobius"/>
    </source>
</evidence>
<feature type="transmembrane region" description="Helical" evidence="6">
    <location>
        <begin position="112"/>
        <end position="133"/>
    </location>
</feature>
<feature type="transmembrane region" description="Helical" evidence="6">
    <location>
        <begin position="326"/>
        <end position="350"/>
    </location>
</feature>
<keyword evidence="5 6" id="KW-0472">Membrane</keyword>
<feature type="transmembrane region" description="Helical" evidence="6">
    <location>
        <begin position="168"/>
        <end position="189"/>
    </location>
</feature>
<evidence type="ECO:0000256" key="5">
    <source>
        <dbReference type="ARBA" id="ARBA00023136"/>
    </source>
</evidence>
<evidence type="ECO:0000256" key="1">
    <source>
        <dbReference type="ARBA" id="ARBA00004651"/>
    </source>
</evidence>
<protein>
    <submittedName>
        <fullName evidence="7">Flippase</fullName>
    </submittedName>
</protein>
<dbReference type="RefSeq" id="WP_306857500.1">
    <property type="nucleotide sequence ID" value="NZ_CP132968.1"/>
</dbReference>
<dbReference type="Proteomes" id="UP001243496">
    <property type="component" value="Chromosome"/>
</dbReference>
<proteinExistence type="predicted"/>
<feature type="transmembrane region" description="Helical" evidence="6">
    <location>
        <begin position="253"/>
        <end position="272"/>
    </location>
</feature>
<dbReference type="InterPro" id="IPR002797">
    <property type="entry name" value="Polysacc_synth"/>
</dbReference>
<keyword evidence="3 6" id="KW-0812">Transmembrane</keyword>
<keyword evidence="2" id="KW-1003">Cell membrane</keyword>
<name>A0AAQ3JJ18_ANAHA</name>
<dbReference type="InterPro" id="IPR050833">
    <property type="entry name" value="Poly_Biosynth_Transport"/>
</dbReference>
<dbReference type="Pfam" id="PF01943">
    <property type="entry name" value="Polysacc_synt"/>
    <property type="match status" value="1"/>
</dbReference>
<feature type="transmembrane region" description="Helical" evidence="6">
    <location>
        <begin position="357"/>
        <end position="379"/>
    </location>
</feature>
<accession>A0AAQ3JJ18</accession>
<feature type="transmembrane region" description="Helical" evidence="6">
    <location>
        <begin position="46"/>
        <end position="64"/>
    </location>
</feature>
<feature type="transmembrane region" description="Helical" evidence="6">
    <location>
        <begin position="145"/>
        <end position="162"/>
    </location>
</feature>
<keyword evidence="4 6" id="KW-1133">Transmembrane helix</keyword>
<dbReference type="GO" id="GO:0005886">
    <property type="term" value="C:plasma membrane"/>
    <property type="evidence" value="ECO:0007669"/>
    <property type="project" value="UniProtKB-SubCell"/>
</dbReference>
<evidence type="ECO:0000256" key="3">
    <source>
        <dbReference type="ARBA" id="ARBA00022692"/>
    </source>
</evidence>
<dbReference type="PANTHER" id="PTHR30250">
    <property type="entry name" value="PST FAMILY PREDICTED COLANIC ACID TRANSPORTER"/>
    <property type="match status" value="1"/>
</dbReference>
<dbReference type="AlphaFoldDB" id="A0AAQ3JJ18"/>
<sequence length="481" mass="54136">MKSLKINTILNMIKTCSNIIFPLITFPYISRVLMTENVGKVNFGDSYVSYFSLIASLGITTYAIRECAKVRDNREKLEETASQIFSINLCTTGLAYVLLFLSLIIFRRLDVYRNLIMIQSVVIIFTTLGADWLNSAMEDFKYITIRSIIFQIISMILMFTFVKSTSDYMKYAAISVLSTSGYNILNIVYRKKYCDIQFTLNIPWKKHMIPILLLFVMTLSQTIFNSSDITMLGFFKGDYAVGIYSTATKMEKIISNVVSSIVFVLIPRLSYMFEAEDYNKINMLLRKVLLTFITIGLPCYVGATILAKESILIIAGKGYIEGALTLQILLISFLFSLVGGSFLGNVVLLPSGNEKKFMIICCISTIFNIIANAFIIPLFGANGAAATTAASSFIIFILLIISIDKRIHIDRILQIFIAPIVGSVLMMLYCFVVKYNISNLWIKTVVCVIGGVVIYGIIQILLKNELVLEMTDKILMKYGRK</sequence>
<feature type="transmembrane region" description="Helical" evidence="6">
    <location>
        <begin position="284"/>
        <end position="306"/>
    </location>
</feature>
<feature type="transmembrane region" description="Helical" evidence="6">
    <location>
        <begin position="441"/>
        <end position="462"/>
    </location>
</feature>
<dbReference type="PANTHER" id="PTHR30250:SF11">
    <property type="entry name" value="O-ANTIGEN TRANSPORTER-RELATED"/>
    <property type="match status" value="1"/>
</dbReference>
<comment type="subcellular location">
    <subcellularLocation>
        <location evidence="1">Cell membrane</location>
        <topology evidence="1">Multi-pass membrane protein</topology>
    </subcellularLocation>
</comment>
<evidence type="ECO:0000256" key="2">
    <source>
        <dbReference type="ARBA" id="ARBA00022475"/>
    </source>
</evidence>
<dbReference type="GeneID" id="92740304"/>
<evidence type="ECO:0000313" key="8">
    <source>
        <dbReference type="Proteomes" id="UP001243496"/>
    </source>
</evidence>
<reference evidence="7" key="1">
    <citation type="submission" date="2023-08" db="EMBL/GenBank/DDBJ databases">
        <title>Complete Genome Sequences of butyrate producing Anaerostipes hadrus strains BA1 and GIF7 isolated from the terminal ileum of a healthy lean male.</title>
        <authorList>
            <person name="Low A."/>
            <person name="Sheludchenko M."/>
            <person name="Cheng H.E."/>
            <person name="Koh X.Q."/>
            <person name="Lee J."/>
        </authorList>
    </citation>
    <scope>NUCLEOTIDE SEQUENCE</scope>
    <source>
        <strain evidence="7">BA1</strain>
    </source>
</reference>
<feature type="transmembrane region" description="Helical" evidence="6">
    <location>
        <begin position="415"/>
        <end position="435"/>
    </location>
</feature>
<organism evidence="7 8">
    <name type="scientific">Anaerostipes hadrus</name>
    <dbReference type="NCBI Taxonomy" id="649756"/>
    <lineage>
        <taxon>Bacteria</taxon>
        <taxon>Bacillati</taxon>
        <taxon>Bacillota</taxon>
        <taxon>Clostridia</taxon>
        <taxon>Lachnospirales</taxon>
        <taxon>Lachnospiraceae</taxon>
        <taxon>Anaerostipes</taxon>
    </lineage>
</organism>
<evidence type="ECO:0000256" key="4">
    <source>
        <dbReference type="ARBA" id="ARBA00022989"/>
    </source>
</evidence>
<feature type="transmembrane region" description="Helical" evidence="6">
    <location>
        <begin position="385"/>
        <end position="403"/>
    </location>
</feature>